<feature type="compositionally biased region" description="Basic and acidic residues" evidence="1">
    <location>
        <begin position="40"/>
        <end position="76"/>
    </location>
</feature>
<evidence type="ECO:0008006" key="7">
    <source>
        <dbReference type="Google" id="ProtNLM"/>
    </source>
</evidence>
<name>A0A4S2BMV9_9LACO</name>
<sequence>MNYSKKVLTCASALVISLGIFAGYSTTTFAASTSQNTSTKKTDSSAKSDIDSSSKKDLATKDDSEAGNVTDKKKEPAQTTTSYDIMTKVAGAKNYKVWKSVSNGKVHTKVADGQNFRYSHIQSNQSIKTKKYTYWLIYVDGRRVGWVNQNYFARNTIETPKTVSLVRNDNYTFDPKDAISYATDSTGTVVDNQEVNVSKSTINCGTPKTYKVKYTYGSGSSTVAITVRKSTKEGYGDADSVSAKKGTNDFQSWDSHYGASINYISPKEFQPETVKHTFSSGNLSLTTRLYQPVLLSIKTYSDDGNINRVGHIPEGVTVSNNWAYTSLLSHTNLMNGHIVGYDLSKLKSPYNPQHLNEMSQDKFNKYVQNIKVSPYIPIGHGQALGSTDKYIYALVNDHTMHQTTDSEELVQIRKSDMCINKIWTVKTWNKGNAEDSRYYQNAVVVDDHTMYGLYHDTEKHRYEYWKLSRTGDNWYSQLVGVTDGDFVNNGAPVQGFTYDTKNNNFYISFNDLIFKVGYDGTLKHSYQFKSGREVEGISISDNKLYVNLAQRAELLVGDLK</sequence>
<dbReference type="InterPro" id="IPR022038">
    <property type="entry name" value="Ig-like_bact"/>
</dbReference>
<dbReference type="Proteomes" id="UP000309117">
    <property type="component" value="Unassembled WGS sequence"/>
</dbReference>
<dbReference type="RefSeq" id="WP_135960458.1">
    <property type="nucleotide sequence ID" value="NZ_CAJSYX010000001.1"/>
</dbReference>
<evidence type="ECO:0000313" key="6">
    <source>
        <dbReference type="Proteomes" id="UP000309117"/>
    </source>
</evidence>
<protein>
    <recommendedName>
        <fullName evidence="7">GW domain-containing protein</fullName>
    </recommendedName>
</protein>
<reference evidence="5 6" key="1">
    <citation type="submission" date="2019-04" db="EMBL/GenBank/DDBJ databases">
        <title>Microbes associate with the intestines of laboratory mice.</title>
        <authorList>
            <person name="Navarre W."/>
            <person name="Wong E."/>
            <person name="Huang K."/>
            <person name="Tropini C."/>
            <person name="Ng K."/>
            <person name="Yu B."/>
        </authorList>
    </citation>
    <scope>NUCLEOTIDE SEQUENCE [LARGE SCALE GENOMIC DNA]</scope>
    <source>
        <strain evidence="5 6">NM61_E11</strain>
    </source>
</reference>
<organism evidence="5 6">
    <name type="scientific">Lactobacillus intestinalis</name>
    <dbReference type="NCBI Taxonomy" id="151781"/>
    <lineage>
        <taxon>Bacteria</taxon>
        <taxon>Bacillati</taxon>
        <taxon>Bacillota</taxon>
        <taxon>Bacilli</taxon>
        <taxon>Lactobacillales</taxon>
        <taxon>Lactobacillaceae</taxon>
        <taxon>Lactobacillus</taxon>
    </lineage>
</organism>
<dbReference type="Pfam" id="PF13457">
    <property type="entry name" value="GW"/>
    <property type="match status" value="1"/>
</dbReference>
<gene>
    <name evidence="5" type="ORF">E5351_03995</name>
</gene>
<evidence type="ECO:0000256" key="2">
    <source>
        <dbReference type="SAM" id="SignalP"/>
    </source>
</evidence>
<dbReference type="Pfam" id="PF07523">
    <property type="entry name" value="Big_3"/>
    <property type="match status" value="1"/>
</dbReference>
<keyword evidence="2" id="KW-0732">Signal</keyword>
<feature type="region of interest" description="Disordered" evidence="1">
    <location>
        <begin position="35"/>
        <end position="77"/>
    </location>
</feature>
<feature type="signal peptide" evidence="2">
    <location>
        <begin position="1"/>
        <end position="30"/>
    </location>
</feature>
<feature type="chain" id="PRO_5021012221" description="GW domain-containing protein" evidence="2">
    <location>
        <begin position="31"/>
        <end position="560"/>
    </location>
</feature>
<evidence type="ECO:0000256" key="1">
    <source>
        <dbReference type="SAM" id="MobiDB-lite"/>
    </source>
</evidence>
<evidence type="ECO:0000313" key="5">
    <source>
        <dbReference type="EMBL" id="TGY15981.1"/>
    </source>
</evidence>
<dbReference type="AlphaFoldDB" id="A0A4S2BMV9"/>
<evidence type="ECO:0000259" key="4">
    <source>
        <dbReference type="Pfam" id="PF13457"/>
    </source>
</evidence>
<comment type="caution">
    <text evidence="5">The sequence shown here is derived from an EMBL/GenBank/DDBJ whole genome shotgun (WGS) entry which is preliminary data.</text>
</comment>
<feature type="domain" description="GW" evidence="4">
    <location>
        <begin position="78"/>
        <end position="152"/>
    </location>
</feature>
<feature type="domain" description="Ig-like" evidence="3">
    <location>
        <begin position="173"/>
        <end position="227"/>
    </location>
</feature>
<dbReference type="InterPro" id="IPR025987">
    <property type="entry name" value="GW_dom"/>
</dbReference>
<dbReference type="SUPFAM" id="SSF82057">
    <property type="entry name" value="Prokaryotic SH3-related domain"/>
    <property type="match status" value="1"/>
</dbReference>
<evidence type="ECO:0000259" key="3">
    <source>
        <dbReference type="Pfam" id="PF07523"/>
    </source>
</evidence>
<proteinExistence type="predicted"/>
<dbReference type="EMBL" id="SRYV01000006">
    <property type="protein sequence ID" value="TGY15981.1"/>
    <property type="molecule type" value="Genomic_DNA"/>
</dbReference>
<accession>A0A4S2BMV9</accession>